<evidence type="ECO:0000259" key="2">
    <source>
        <dbReference type="Pfam" id="PF02582"/>
    </source>
</evidence>
<reference evidence="3" key="1">
    <citation type="submission" date="2012-04" db="EMBL/GenBank/DDBJ databases">
        <authorList>
            <person name="Borisov I.G."/>
            <person name="Ivanikova N.V."/>
            <person name="Pinevich A.V."/>
        </authorList>
    </citation>
    <scope>NUCLEOTIDE SEQUENCE</scope>
    <source>
        <strain evidence="3">CALU 1027</strain>
    </source>
</reference>
<organism evidence="3 4">
    <name type="scientific">Prochlorothrix hollandica PCC 9006 = CALU 1027</name>
    <dbReference type="NCBI Taxonomy" id="317619"/>
    <lineage>
        <taxon>Bacteria</taxon>
        <taxon>Bacillati</taxon>
        <taxon>Cyanobacteriota</taxon>
        <taxon>Cyanophyceae</taxon>
        <taxon>Prochlorotrichales</taxon>
        <taxon>Prochlorotrichaceae</taxon>
        <taxon>Prochlorothrix</taxon>
    </lineage>
</organism>
<keyword evidence="4" id="KW-1185">Reference proteome</keyword>
<dbReference type="InterPro" id="IPR051624">
    <property type="entry name" value="RMD1/Sad1-interacting"/>
</dbReference>
<dbReference type="Proteomes" id="UP000034681">
    <property type="component" value="Unassembled WGS sequence"/>
</dbReference>
<dbReference type="STRING" id="317619.GCA_000332315_01008"/>
<dbReference type="AlphaFoldDB" id="A0A0M2PVQ4"/>
<dbReference type="PANTHER" id="PTHR16255">
    <property type="entry name" value="REQUIRED FOR MEIOTIC NUCLEAR DIVISION PROTEIN 1 HOMOLOG"/>
    <property type="match status" value="1"/>
</dbReference>
<evidence type="ECO:0000313" key="3">
    <source>
        <dbReference type="EMBL" id="KKJ00245.1"/>
    </source>
</evidence>
<keyword evidence="1" id="KW-0812">Transmembrane</keyword>
<keyword evidence="1" id="KW-1133">Transmembrane helix</keyword>
<feature type="transmembrane region" description="Helical" evidence="1">
    <location>
        <begin position="252"/>
        <end position="272"/>
    </location>
</feature>
<evidence type="ECO:0000256" key="1">
    <source>
        <dbReference type="SAM" id="Phobius"/>
    </source>
</evidence>
<sequence>MTLSYVEPQPLILGDTQSVKAHALFLSERIDLRAITTSEPLSTSPFTLHAGQSGCAVLFRYGAVVLFNLEPIEEAAFLSSLEAFVSNPFSNPKTETVSLVVQPHDPERIDSTEIRLQSMSLERLQIVANILAKSVVLDHYETELASVFTRIEPLATSIQGQGQKRPRNRDLLHHIGGTLLIQHRMVGLVEIGEKPETLWELPELDRLYARLEEEYELRDRLRALDRKLALVSRTAETALDLMQHDSSQRVEWYIVSLIIIEILLTLYQLFWVT</sequence>
<gene>
    <name evidence="3" type="ORF">PROH_11165</name>
</gene>
<dbReference type="OrthoDB" id="529323at2"/>
<dbReference type="Pfam" id="PF02582">
    <property type="entry name" value="DUF155"/>
    <property type="match status" value="1"/>
</dbReference>
<protein>
    <recommendedName>
        <fullName evidence="2">DUF155 domain-containing protein</fullName>
    </recommendedName>
</protein>
<dbReference type="PANTHER" id="PTHR16255:SF1">
    <property type="entry name" value="REQUIRED FOR MEIOTIC NUCLEAR DIVISION PROTEIN 1 HOMOLOG"/>
    <property type="match status" value="1"/>
</dbReference>
<accession>A0A0M2PVQ4</accession>
<name>A0A0M2PVQ4_PROHO</name>
<dbReference type="eggNOG" id="COG1723">
    <property type="taxonomic scope" value="Bacteria"/>
</dbReference>
<dbReference type="EMBL" id="AJTX02000004">
    <property type="protein sequence ID" value="KKJ00245.1"/>
    <property type="molecule type" value="Genomic_DNA"/>
</dbReference>
<feature type="domain" description="DUF155" evidence="2">
    <location>
        <begin position="57"/>
        <end position="224"/>
    </location>
</feature>
<evidence type="ECO:0000313" key="4">
    <source>
        <dbReference type="Proteomes" id="UP000034681"/>
    </source>
</evidence>
<proteinExistence type="predicted"/>
<keyword evidence="1" id="KW-0472">Membrane</keyword>
<dbReference type="RefSeq" id="WP_017711610.1">
    <property type="nucleotide sequence ID" value="NZ_KB235933.1"/>
</dbReference>
<dbReference type="InterPro" id="IPR003734">
    <property type="entry name" value="DUF155"/>
</dbReference>
<comment type="caution">
    <text evidence="3">The sequence shown here is derived from an EMBL/GenBank/DDBJ whole genome shotgun (WGS) entry which is preliminary data.</text>
</comment>